<dbReference type="OrthoDB" id="17560at2759"/>
<gene>
    <name evidence="2" type="ORF">PSNMU_V1.4_AUG-EV-PASAV3_0000090</name>
</gene>
<dbReference type="AlphaFoldDB" id="A0A448YUY1"/>
<evidence type="ECO:0000259" key="1">
    <source>
        <dbReference type="Pfam" id="PF01738"/>
    </source>
</evidence>
<dbReference type="PANTHER" id="PTHR17630">
    <property type="entry name" value="DIENELACTONE HYDROLASE"/>
    <property type="match status" value="1"/>
</dbReference>
<dbReference type="EMBL" id="CAACVS010000003">
    <property type="protein sequence ID" value="VEU33581.1"/>
    <property type="molecule type" value="Genomic_DNA"/>
</dbReference>
<organism evidence="2 3">
    <name type="scientific">Pseudo-nitzschia multistriata</name>
    <dbReference type="NCBI Taxonomy" id="183589"/>
    <lineage>
        <taxon>Eukaryota</taxon>
        <taxon>Sar</taxon>
        <taxon>Stramenopiles</taxon>
        <taxon>Ochrophyta</taxon>
        <taxon>Bacillariophyta</taxon>
        <taxon>Bacillariophyceae</taxon>
        <taxon>Bacillariophycidae</taxon>
        <taxon>Bacillariales</taxon>
        <taxon>Bacillariaceae</taxon>
        <taxon>Pseudo-nitzschia</taxon>
    </lineage>
</organism>
<evidence type="ECO:0000313" key="3">
    <source>
        <dbReference type="Proteomes" id="UP000291116"/>
    </source>
</evidence>
<dbReference type="SUPFAM" id="SSF53474">
    <property type="entry name" value="alpha/beta-Hydrolases"/>
    <property type="match status" value="1"/>
</dbReference>
<dbReference type="GO" id="GO:0016787">
    <property type="term" value="F:hydrolase activity"/>
    <property type="evidence" value="ECO:0007669"/>
    <property type="project" value="InterPro"/>
</dbReference>
<keyword evidence="3" id="KW-1185">Reference proteome</keyword>
<dbReference type="Gene3D" id="3.40.50.1820">
    <property type="entry name" value="alpha/beta hydrolase"/>
    <property type="match status" value="1"/>
</dbReference>
<proteinExistence type="predicted"/>
<reference evidence="2 3" key="1">
    <citation type="submission" date="2019-01" db="EMBL/GenBank/DDBJ databases">
        <authorList>
            <person name="Ferrante I. M."/>
        </authorList>
    </citation>
    <scope>NUCLEOTIDE SEQUENCE [LARGE SCALE GENOMIC DNA]</scope>
    <source>
        <strain evidence="2 3">B856</strain>
    </source>
</reference>
<dbReference type="InterPro" id="IPR029058">
    <property type="entry name" value="AB_hydrolase_fold"/>
</dbReference>
<evidence type="ECO:0000313" key="2">
    <source>
        <dbReference type="EMBL" id="VEU33581.1"/>
    </source>
</evidence>
<name>A0A448YUY1_9STRA</name>
<dbReference type="InterPro" id="IPR002925">
    <property type="entry name" value="Dienelactn_hydro"/>
</dbReference>
<dbReference type="PANTHER" id="PTHR17630:SF44">
    <property type="entry name" value="PROTEIN AIM2"/>
    <property type="match status" value="1"/>
</dbReference>
<accession>A0A448YUY1</accession>
<dbReference type="Proteomes" id="UP000291116">
    <property type="component" value="Unassembled WGS sequence"/>
</dbReference>
<sequence length="289" mass="30793">MSPACCPSGSWPQLLVTSKEDLNKDDLPPPKGEILTIPVEGQEALSIYYAKAAEGKTTKGSILVLPDIYSVRVLLPHVRSGDRIGSISDALAGEGYHVALAGVFRDQPYDEAVKGPDDGDFLTFDSFAQDGGVDWFKKQSYEVLGPRVKAAAAFLNEKSPGQPLGVLGFCFGQWLQCKASATGDVDFACAVGCHPTTVLESAVFGGDEEAMMNALKQPTLALWAKNDAKNYLGEGYCAKAIANSGGEVKEFPEMLHGWVSRGDVADPAVKAGVETAIEGAKAFFEKHMK</sequence>
<protein>
    <recommendedName>
        <fullName evidence="1">Dienelactone hydrolase domain-containing protein</fullName>
    </recommendedName>
</protein>
<dbReference type="Pfam" id="PF01738">
    <property type="entry name" value="DLH"/>
    <property type="match status" value="1"/>
</dbReference>
<feature type="domain" description="Dienelactone hydrolase" evidence="1">
    <location>
        <begin position="59"/>
        <end position="287"/>
    </location>
</feature>